<name>A0A9D2H827_9MICO</name>
<reference evidence="5" key="1">
    <citation type="journal article" date="2021" name="PeerJ">
        <title>Extensive microbial diversity within the chicken gut microbiome revealed by metagenomics and culture.</title>
        <authorList>
            <person name="Gilroy R."/>
            <person name="Ravi A."/>
            <person name="Getino M."/>
            <person name="Pursley I."/>
            <person name="Horton D.L."/>
            <person name="Alikhan N.F."/>
            <person name="Baker D."/>
            <person name="Gharbi K."/>
            <person name="Hall N."/>
            <person name="Watson M."/>
            <person name="Adriaenssens E.M."/>
            <person name="Foster-Nyarko E."/>
            <person name="Jarju S."/>
            <person name="Secka A."/>
            <person name="Antonio M."/>
            <person name="Oren A."/>
            <person name="Chaudhuri R.R."/>
            <person name="La Ragione R."/>
            <person name="Hildebrand F."/>
            <person name="Pallen M.J."/>
        </authorList>
    </citation>
    <scope>NUCLEOTIDE SEQUENCE</scope>
    <source>
        <strain evidence="5">ChiHjej8B7-3636</strain>
    </source>
</reference>
<dbReference type="Proteomes" id="UP000824220">
    <property type="component" value="Unassembled WGS sequence"/>
</dbReference>
<dbReference type="InterPro" id="IPR028082">
    <property type="entry name" value="Peripla_BP_I"/>
</dbReference>
<dbReference type="PANTHER" id="PTHR30146:SF109">
    <property type="entry name" value="HTH-TYPE TRANSCRIPTIONAL REGULATOR GALS"/>
    <property type="match status" value="1"/>
</dbReference>
<dbReference type="Pfam" id="PF13377">
    <property type="entry name" value="Peripla_BP_3"/>
    <property type="match status" value="1"/>
</dbReference>
<evidence type="ECO:0000259" key="4">
    <source>
        <dbReference type="PROSITE" id="PS50932"/>
    </source>
</evidence>
<dbReference type="InterPro" id="IPR046335">
    <property type="entry name" value="LacI/GalR-like_sensor"/>
</dbReference>
<feature type="domain" description="HTH lacI-type" evidence="4">
    <location>
        <begin position="2"/>
        <end position="55"/>
    </location>
</feature>
<dbReference type="Gene3D" id="3.40.50.2300">
    <property type="match status" value="2"/>
</dbReference>
<dbReference type="CDD" id="cd06267">
    <property type="entry name" value="PBP1_LacI_sugar_binding-like"/>
    <property type="match status" value="1"/>
</dbReference>
<dbReference type="SUPFAM" id="SSF47413">
    <property type="entry name" value="lambda repressor-like DNA-binding domains"/>
    <property type="match status" value="1"/>
</dbReference>
<keyword evidence="1" id="KW-0805">Transcription regulation</keyword>
<dbReference type="PANTHER" id="PTHR30146">
    <property type="entry name" value="LACI-RELATED TRANSCRIPTIONAL REPRESSOR"/>
    <property type="match status" value="1"/>
</dbReference>
<protein>
    <submittedName>
        <fullName evidence="5">LacI family transcriptional regulator</fullName>
    </submittedName>
</protein>
<keyword evidence="2" id="KW-0238">DNA-binding</keyword>
<evidence type="ECO:0000256" key="1">
    <source>
        <dbReference type="ARBA" id="ARBA00023015"/>
    </source>
</evidence>
<dbReference type="GO" id="GO:0000976">
    <property type="term" value="F:transcription cis-regulatory region binding"/>
    <property type="evidence" value="ECO:0007669"/>
    <property type="project" value="TreeGrafter"/>
</dbReference>
<dbReference type="GO" id="GO:0003700">
    <property type="term" value="F:DNA-binding transcription factor activity"/>
    <property type="evidence" value="ECO:0007669"/>
    <property type="project" value="TreeGrafter"/>
</dbReference>
<gene>
    <name evidence="5" type="ORF">H9800_11190</name>
</gene>
<dbReference type="AlphaFoldDB" id="A0A9D2H827"/>
<accession>A0A9D2H827</accession>
<dbReference type="SUPFAM" id="SSF53822">
    <property type="entry name" value="Periplasmic binding protein-like I"/>
    <property type="match status" value="1"/>
</dbReference>
<evidence type="ECO:0000256" key="2">
    <source>
        <dbReference type="ARBA" id="ARBA00023125"/>
    </source>
</evidence>
<dbReference type="EMBL" id="DXAM01000150">
    <property type="protein sequence ID" value="HJA05411.1"/>
    <property type="molecule type" value="Genomic_DNA"/>
</dbReference>
<dbReference type="InterPro" id="IPR010982">
    <property type="entry name" value="Lambda_DNA-bd_dom_sf"/>
</dbReference>
<sequence>MATYKDIQRATGLSLSTISKYFNGQSVRPENGVAIQRAADDLGFRLNGVARGLRSGRSQTVGILVPSLDNGFILALIAGVERHLRRQGLGVLVSSSPADEAAGEAVESLRSRMVDGIVSVPSPHDVAALGQARRAGLPIVTIDHTYADLAVDHVQLDNRAAGAMAAFHLLDHGHVRVGVIGGGDDIGSLRERRDGFAAALAARGVGSADLLLRDDDPTVDAGRRAMHAMLARDDRPTAVFAANYDLSVGALIALNESGLAVPDELSFLGFDLDDIARVSRPRATTIAQPIEVIAERAAGLMLERIGRGPGADHAFVTVPADLTAGESVRRLP</sequence>
<dbReference type="Gene3D" id="1.10.260.40">
    <property type="entry name" value="lambda repressor-like DNA-binding domains"/>
    <property type="match status" value="1"/>
</dbReference>
<organism evidence="5 6">
    <name type="scientific">Candidatus Microbacterium stercoravium</name>
    <dbReference type="NCBI Taxonomy" id="2838697"/>
    <lineage>
        <taxon>Bacteria</taxon>
        <taxon>Bacillati</taxon>
        <taxon>Actinomycetota</taxon>
        <taxon>Actinomycetes</taxon>
        <taxon>Micrococcales</taxon>
        <taxon>Microbacteriaceae</taxon>
        <taxon>Microbacterium</taxon>
    </lineage>
</organism>
<evidence type="ECO:0000313" key="5">
    <source>
        <dbReference type="EMBL" id="HJA05411.1"/>
    </source>
</evidence>
<dbReference type="InterPro" id="IPR000843">
    <property type="entry name" value="HTH_LacI"/>
</dbReference>
<dbReference type="PROSITE" id="PS50932">
    <property type="entry name" value="HTH_LACI_2"/>
    <property type="match status" value="1"/>
</dbReference>
<evidence type="ECO:0000256" key="3">
    <source>
        <dbReference type="ARBA" id="ARBA00023163"/>
    </source>
</evidence>
<dbReference type="SMART" id="SM00354">
    <property type="entry name" value="HTH_LACI"/>
    <property type="match status" value="1"/>
</dbReference>
<evidence type="ECO:0000313" key="6">
    <source>
        <dbReference type="Proteomes" id="UP000824220"/>
    </source>
</evidence>
<comment type="caution">
    <text evidence="5">The sequence shown here is derived from an EMBL/GenBank/DDBJ whole genome shotgun (WGS) entry which is preliminary data.</text>
</comment>
<proteinExistence type="predicted"/>
<keyword evidence="3" id="KW-0804">Transcription</keyword>
<reference evidence="5" key="2">
    <citation type="submission" date="2021-04" db="EMBL/GenBank/DDBJ databases">
        <authorList>
            <person name="Gilroy R."/>
        </authorList>
    </citation>
    <scope>NUCLEOTIDE SEQUENCE</scope>
    <source>
        <strain evidence="5">ChiHjej8B7-3636</strain>
    </source>
</reference>